<evidence type="ECO:0000256" key="1">
    <source>
        <dbReference type="SAM" id="MobiDB-lite"/>
    </source>
</evidence>
<feature type="compositionally biased region" description="Acidic residues" evidence="1">
    <location>
        <begin position="142"/>
        <end position="167"/>
    </location>
</feature>
<dbReference type="AlphaFoldDB" id="A0A5J4R359"/>
<gene>
    <name evidence="2" type="ORF">EZS27_023274</name>
</gene>
<evidence type="ECO:0008006" key="3">
    <source>
        <dbReference type="Google" id="ProtNLM"/>
    </source>
</evidence>
<reference evidence="2" key="1">
    <citation type="submission" date="2019-03" db="EMBL/GenBank/DDBJ databases">
        <title>Single cell metagenomics reveals metabolic interactions within the superorganism composed of flagellate Streblomastix strix and complex community of Bacteroidetes bacteria on its surface.</title>
        <authorList>
            <person name="Treitli S.C."/>
            <person name="Kolisko M."/>
            <person name="Husnik F."/>
            <person name="Keeling P."/>
            <person name="Hampl V."/>
        </authorList>
    </citation>
    <scope>NUCLEOTIDE SEQUENCE</scope>
    <source>
        <strain evidence="2">STM</strain>
    </source>
</reference>
<dbReference type="Pfam" id="PF02620">
    <property type="entry name" value="YceD"/>
    <property type="match status" value="1"/>
</dbReference>
<organism evidence="2">
    <name type="scientific">termite gut metagenome</name>
    <dbReference type="NCBI Taxonomy" id="433724"/>
    <lineage>
        <taxon>unclassified sequences</taxon>
        <taxon>metagenomes</taxon>
        <taxon>organismal metagenomes</taxon>
    </lineage>
</organism>
<comment type="caution">
    <text evidence="2">The sequence shown here is derived from an EMBL/GenBank/DDBJ whole genome shotgun (WGS) entry which is preliminary data.</text>
</comment>
<name>A0A5J4R359_9ZZZZ</name>
<dbReference type="EMBL" id="SNRY01001934">
    <property type="protein sequence ID" value="KAA6327760.1"/>
    <property type="molecule type" value="Genomic_DNA"/>
</dbReference>
<proteinExistence type="predicted"/>
<feature type="region of interest" description="Disordered" evidence="1">
    <location>
        <begin position="137"/>
        <end position="177"/>
    </location>
</feature>
<evidence type="ECO:0000313" key="2">
    <source>
        <dbReference type="EMBL" id="KAA6327760.1"/>
    </source>
</evidence>
<accession>A0A5J4R359</accession>
<dbReference type="InterPro" id="IPR003772">
    <property type="entry name" value="YceD"/>
</dbReference>
<protein>
    <recommendedName>
        <fullName evidence="3">DUF177 domain-containing protein</fullName>
    </recommendedName>
</protein>
<sequence length="177" mass="19776">MLADSAEYEYLLDDRFFANIDGPEIRKGKVNVTVTIKKVSFAFELKFRTAGFVCVSCDRCLDAMEQPVASSGDTLMVKLGREYAEESDCLIVIPEKEGSINVAWFIYEFIVTAVPMRHVHPQGKCNKAMVSKLRKHLRTDGGNEDNEDIGLSEEETESIDIDSEEETTGANEIAPED</sequence>